<evidence type="ECO:0000313" key="2">
    <source>
        <dbReference type="EMBL" id="AUD07507.1"/>
    </source>
</evidence>
<organism evidence="2 3">
    <name type="scientific">Spirosoma pollinicola</name>
    <dbReference type="NCBI Taxonomy" id="2057025"/>
    <lineage>
        <taxon>Bacteria</taxon>
        <taxon>Pseudomonadati</taxon>
        <taxon>Bacteroidota</taxon>
        <taxon>Cytophagia</taxon>
        <taxon>Cytophagales</taxon>
        <taxon>Cytophagaceae</taxon>
        <taxon>Spirosoma</taxon>
    </lineage>
</organism>
<dbReference type="Proteomes" id="UP000232883">
    <property type="component" value="Chromosome"/>
</dbReference>
<proteinExistence type="predicted"/>
<accession>A0A2K8ZCA5</accession>
<evidence type="ECO:0000313" key="3">
    <source>
        <dbReference type="Proteomes" id="UP000232883"/>
    </source>
</evidence>
<dbReference type="AlphaFoldDB" id="A0A2K8ZCA5"/>
<dbReference type="KEGG" id="spir:CWM47_27145"/>
<gene>
    <name evidence="2" type="ORF">CWM47_27145</name>
</gene>
<dbReference type="RefSeq" id="WP_100994074.1">
    <property type="nucleotide sequence ID" value="NZ_CP025096.1"/>
</dbReference>
<sequence length="556" mass="62040">MKNRYRLFCRLLFSAFFLAPMLGHAQTDSVIVTGRIRNLSARLYRESPTVLVSRNNILQANRELVRPAALGIDGTFRVSLPLIYPQEEMYFNYGRISTAFLAASGTLTIDLDADSLFTAAVPFRFGGVNAQVNSQFARFKAFEASFPDKPDGKKLTTKLTGLSTEKSFDVLLAAYRAPFDKFAVKEKVFPLVSRWIMANNRYNAAAFLYDKATYEGEKIPNSLTDSLRPANDLILTAARSSAMNRFAAYAAQRVTTEATNSRTNGLTVRALSLLLERYGKNLTADERIRLSDYAMANSAKASDLKFFDGLVKRSPDTLQRLVNYEMLIQRSIRQFDSLAVNYVAAYWLATSLPGLTLNFAELLYDYGRPQVKDQALAQSLDELYSLEVKDSTRIRAAIQTLKKAGNTASSLEISSGVFVTKATRGNGATLFDQVVNTNRGKVIYLLFFSPTEEPDRQAAIDAQRLRNAYSTRDFALVYLPLPGTDQSLWPEIAARYNLEGDHLLLTDSQLIDAVDRLRSDNDLSGTIINRTGKIVKRNAPLPGAFDEVKKLIDKNL</sequence>
<dbReference type="Gene3D" id="3.40.30.10">
    <property type="entry name" value="Glutaredoxin"/>
    <property type="match status" value="1"/>
</dbReference>
<evidence type="ECO:0008006" key="4">
    <source>
        <dbReference type="Google" id="ProtNLM"/>
    </source>
</evidence>
<keyword evidence="3" id="KW-1185">Reference proteome</keyword>
<name>A0A2K8ZCA5_9BACT</name>
<dbReference type="EMBL" id="CP025096">
    <property type="protein sequence ID" value="AUD07507.1"/>
    <property type="molecule type" value="Genomic_DNA"/>
</dbReference>
<evidence type="ECO:0000256" key="1">
    <source>
        <dbReference type="SAM" id="SignalP"/>
    </source>
</evidence>
<reference evidence="2 3" key="1">
    <citation type="submission" date="2017-11" db="EMBL/GenBank/DDBJ databases">
        <title>Taxonomic description and genome sequences of Spirosoma HA7 sp. nov., isolated from pollen microhabitat of Corylus avellana.</title>
        <authorList>
            <person name="Ambika Manirajan B."/>
            <person name="Suarez C."/>
            <person name="Ratering S."/>
            <person name="Geissler-Plaum R."/>
            <person name="Cardinale M."/>
            <person name="Sylvia S."/>
        </authorList>
    </citation>
    <scope>NUCLEOTIDE SEQUENCE [LARGE SCALE GENOMIC DNA]</scope>
    <source>
        <strain evidence="2 3">HA7</strain>
    </source>
</reference>
<feature type="signal peptide" evidence="1">
    <location>
        <begin position="1"/>
        <end position="25"/>
    </location>
</feature>
<keyword evidence="1" id="KW-0732">Signal</keyword>
<dbReference type="OrthoDB" id="908604at2"/>
<protein>
    <recommendedName>
        <fullName evidence="4">Thioredoxin domain-containing protein</fullName>
    </recommendedName>
</protein>
<feature type="chain" id="PRO_5014836840" description="Thioredoxin domain-containing protein" evidence="1">
    <location>
        <begin position="26"/>
        <end position="556"/>
    </location>
</feature>